<keyword evidence="5" id="KW-0206">Cytoskeleton</keyword>
<dbReference type="Proteomes" id="UP001209878">
    <property type="component" value="Unassembled WGS sequence"/>
</dbReference>
<dbReference type="InterPro" id="IPR004367">
    <property type="entry name" value="Cyclin_C-dom"/>
</dbReference>
<evidence type="ECO:0000256" key="1">
    <source>
        <dbReference type="ARBA" id="ARBA00004114"/>
    </source>
</evidence>
<gene>
    <name evidence="10" type="ORF">NP493_1144g00071</name>
</gene>
<dbReference type="InterPro" id="IPR001810">
    <property type="entry name" value="F-box_dom"/>
</dbReference>
<dbReference type="InterPro" id="IPR036915">
    <property type="entry name" value="Cyclin-like_sf"/>
</dbReference>
<dbReference type="AlphaFoldDB" id="A0AAD9NKS5"/>
<keyword evidence="3" id="KW-0132">Cell division</keyword>
<keyword evidence="11" id="KW-1185">Reference proteome</keyword>
<feature type="domain" description="F-box" evidence="9">
    <location>
        <begin position="36"/>
        <end position="65"/>
    </location>
</feature>
<comment type="subcellular location">
    <subcellularLocation>
        <location evidence="1">Cytoplasm</location>
        <location evidence="1">Cytoskeleton</location>
        <location evidence="1">Microtubule organizing center</location>
        <location evidence="1">Centrosome</location>
        <location evidence="1">Centriole</location>
    </subcellularLocation>
</comment>
<keyword evidence="6" id="KW-0131">Cell cycle</keyword>
<feature type="non-terminal residue" evidence="10">
    <location>
        <position position="1"/>
    </location>
</feature>
<evidence type="ECO:0000256" key="2">
    <source>
        <dbReference type="ARBA" id="ARBA00019493"/>
    </source>
</evidence>
<accession>A0AAD9NKS5</accession>
<evidence type="ECO:0000313" key="10">
    <source>
        <dbReference type="EMBL" id="KAK2170784.1"/>
    </source>
</evidence>
<dbReference type="InterPro" id="IPR048258">
    <property type="entry name" value="Cyclins_cyclin-box"/>
</dbReference>
<sequence>CVSVLGGLRKPKTSGVHTRRQDGATYLVTRSRSRNKRSILSLPEELLLHLLKELHIKDLLSVRSIYFIDRAAKCGNVEALIKLGIAYLYNEGLPGDFEGRRITVNGEKAAEMFCQVECLTPHTAPFTWLFIRPPWASSGACCKECVFTNMTQYVEKTLELLNLEENEQRVIGYLATAARQRSPVACYLLWQYTSRKRSFDLSAELQCLRELRDVASLGHIDAQLALCRCYSRRQYGGIAPHHATAYVCNFMQSLPPSDLQAVMRSRDLTPSMRYILLDWLVEVACMKDFATLTLHMAVSMVDRYLRLHQTTRSRLQLLGVSAMVLCSRWVAKSRVTQGHVHDSSCSIVTGMITHVLVSWACLLNVPGFLGKDIITIREAAWLTDNTYKYEDVVRMMGEVVTSLDLVEIVGLAADNDRRTQCLAEYVCELVLLQCDIGTYSQAEVAAACVLLARLLHRAEVPWSPQLQQLTGFSMHKLAGCVQQLHDKCFLANAMVDHREMVLQAVKQRYLTEKFCGVGATAAMLHSELCSILGVSEEVVAVGDAAVELKMDCAANDLIMSPCRTNKRRSSITQRRPSHTDYDREDAATPTLESPADDSALLDESVQSGYDADKEDEEESFLDFDDPPSSDSELSESVWGFDGDHHTYNVAPIKTVDSPGNASATFPSVCTPNSWRLGSQPTCLSLSMSFGRAFTVTSSAGTPMMSPHLTRSASNLARSVKLSCSMATAMPSHSCARPERDSATVSHVASVSVTNELRSVPTVVRSVTDHRTALRTLTNNKLASVPCKSVAGKRKRTQSISTEKRVHVFSTL</sequence>
<dbReference type="PROSITE" id="PS00292">
    <property type="entry name" value="CYCLINS"/>
    <property type="match status" value="1"/>
</dbReference>
<evidence type="ECO:0000256" key="5">
    <source>
        <dbReference type="ARBA" id="ARBA00023212"/>
    </source>
</evidence>
<comment type="similarity">
    <text evidence="7">Belongs to the cyclin family.</text>
</comment>
<feature type="compositionally biased region" description="Acidic residues" evidence="8">
    <location>
        <begin position="612"/>
        <end position="627"/>
    </location>
</feature>
<name>A0AAD9NKS5_RIDPI</name>
<dbReference type="PROSITE" id="PS50181">
    <property type="entry name" value="FBOX"/>
    <property type="match status" value="1"/>
</dbReference>
<protein>
    <recommendedName>
        <fullName evidence="2">Cyclin-F</fullName>
    </recommendedName>
</protein>
<organism evidence="10 11">
    <name type="scientific">Ridgeia piscesae</name>
    <name type="common">Tubeworm</name>
    <dbReference type="NCBI Taxonomy" id="27915"/>
    <lineage>
        <taxon>Eukaryota</taxon>
        <taxon>Metazoa</taxon>
        <taxon>Spiralia</taxon>
        <taxon>Lophotrochozoa</taxon>
        <taxon>Annelida</taxon>
        <taxon>Polychaeta</taxon>
        <taxon>Sedentaria</taxon>
        <taxon>Canalipalpata</taxon>
        <taxon>Sabellida</taxon>
        <taxon>Siboglinidae</taxon>
        <taxon>Ridgeia</taxon>
    </lineage>
</organism>
<dbReference type="Pfam" id="PF00134">
    <property type="entry name" value="Cyclin_N"/>
    <property type="match status" value="1"/>
</dbReference>
<dbReference type="SUPFAM" id="SSF47954">
    <property type="entry name" value="Cyclin-like"/>
    <property type="match status" value="2"/>
</dbReference>
<evidence type="ECO:0000256" key="6">
    <source>
        <dbReference type="ARBA" id="ARBA00023306"/>
    </source>
</evidence>
<dbReference type="SMART" id="SM00385">
    <property type="entry name" value="CYCLIN"/>
    <property type="match status" value="2"/>
</dbReference>
<dbReference type="InterPro" id="IPR006671">
    <property type="entry name" value="Cyclin_N"/>
</dbReference>
<evidence type="ECO:0000256" key="7">
    <source>
        <dbReference type="RuleBase" id="RU000383"/>
    </source>
</evidence>
<comment type="caution">
    <text evidence="10">The sequence shown here is derived from an EMBL/GenBank/DDBJ whole genome shotgun (WGS) entry which is preliminary data.</text>
</comment>
<keyword evidence="4 7" id="KW-0195">Cyclin</keyword>
<dbReference type="Gene3D" id="1.10.472.10">
    <property type="entry name" value="Cyclin-like"/>
    <property type="match status" value="2"/>
</dbReference>
<evidence type="ECO:0000256" key="4">
    <source>
        <dbReference type="ARBA" id="ARBA00023127"/>
    </source>
</evidence>
<dbReference type="EMBL" id="JAODUO010001141">
    <property type="protein sequence ID" value="KAK2170784.1"/>
    <property type="molecule type" value="Genomic_DNA"/>
</dbReference>
<feature type="compositionally biased region" description="Basic and acidic residues" evidence="8">
    <location>
        <begin position="577"/>
        <end position="586"/>
    </location>
</feature>
<dbReference type="GO" id="GO:0005814">
    <property type="term" value="C:centriole"/>
    <property type="evidence" value="ECO:0007669"/>
    <property type="project" value="UniProtKB-SubCell"/>
</dbReference>
<evidence type="ECO:0000313" key="11">
    <source>
        <dbReference type="Proteomes" id="UP001209878"/>
    </source>
</evidence>
<dbReference type="PANTHER" id="PTHR10177">
    <property type="entry name" value="CYCLINS"/>
    <property type="match status" value="1"/>
</dbReference>
<dbReference type="GO" id="GO:0051301">
    <property type="term" value="P:cell division"/>
    <property type="evidence" value="ECO:0007669"/>
    <property type="project" value="UniProtKB-KW"/>
</dbReference>
<dbReference type="CDD" id="cd20521">
    <property type="entry name" value="CYCLIN_CCNF_rpt1"/>
    <property type="match status" value="1"/>
</dbReference>
<dbReference type="SMART" id="SM01332">
    <property type="entry name" value="Cyclin_C"/>
    <property type="match status" value="1"/>
</dbReference>
<keyword evidence="5" id="KW-0963">Cytoplasm</keyword>
<dbReference type="Pfam" id="PF02984">
    <property type="entry name" value="Cyclin_C"/>
    <property type="match status" value="1"/>
</dbReference>
<dbReference type="InterPro" id="IPR013763">
    <property type="entry name" value="Cyclin-like_dom"/>
</dbReference>
<dbReference type="InterPro" id="IPR039361">
    <property type="entry name" value="Cyclin"/>
</dbReference>
<dbReference type="InterPro" id="IPR011990">
    <property type="entry name" value="TPR-like_helical_dom_sf"/>
</dbReference>
<evidence type="ECO:0000259" key="9">
    <source>
        <dbReference type="PROSITE" id="PS50181"/>
    </source>
</evidence>
<proteinExistence type="inferred from homology"/>
<evidence type="ECO:0000256" key="8">
    <source>
        <dbReference type="SAM" id="MobiDB-lite"/>
    </source>
</evidence>
<reference evidence="10" key="1">
    <citation type="journal article" date="2023" name="Mol. Biol. Evol.">
        <title>Third-Generation Sequencing Reveals the Adaptive Role of the Epigenome in Three Deep-Sea Polychaetes.</title>
        <authorList>
            <person name="Perez M."/>
            <person name="Aroh O."/>
            <person name="Sun Y."/>
            <person name="Lan Y."/>
            <person name="Juniper S.K."/>
            <person name="Young C.R."/>
            <person name="Angers B."/>
            <person name="Qian P.Y."/>
        </authorList>
    </citation>
    <scope>NUCLEOTIDE SEQUENCE</scope>
    <source>
        <strain evidence="10">R07B-5</strain>
    </source>
</reference>
<dbReference type="Gene3D" id="1.25.40.10">
    <property type="entry name" value="Tetratricopeptide repeat domain"/>
    <property type="match status" value="1"/>
</dbReference>
<evidence type="ECO:0000256" key="3">
    <source>
        <dbReference type="ARBA" id="ARBA00022618"/>
    </source>
</evidence>
<feature type="region of interest" description="Disordered" evidence="8">
    <location>
        <begin position="565"/>
        <end position="637"/>
    </location>
</feature>